<gene>
    <name evidence="2" type="ORF">KC669_03500</name>
</gene>
<keyword evidence="1" id="KW-1133">Transmembrane helix</keyword>
<dbReference type="EMBL" id="JAGQLF010000044">
    <property type="protein sequence ID" value="MCA9387074.1"/>
    <property type="molecule type" value="Genomic_DNA"/>
</dbReference>
<keyword evidence="1" id="KW-0812">Transmembrane</keyword>
<protein>
    <submittedName>
        <fullName evidence="2">Uncharacterized protein</fullName>
    </submittedName>
</protein>
<reference evidence="2" key="1">
    <citation type="submission" date="2020-04" db="EMBL/GenBank/DDBJ databases">
        <authorList>
            <person name="Zhang T."/>
        </authorList>
    </citation>
    <scope>NUCLEOTIDE SEQUENCE</scope>
    <source>
        <strain evidence="2">HKST-UBA09</strain>
    </source>
</reference>
<evidence type="ECO:0000256" key="1">
    <source>
        <dbReference type="SAM" id="Phobius"/>
    </source>
</evidence>
<evidence type="ECO:0000313" key="3">
    <source>
        <dbReference type="Proteomes" id="UP000714915"/>
    </source>
</evidence>
<feature type="transmembrane region" description="Helical" evidence="1">
    <location>
        <begin position="60"/>
        <end position="79"/>
    </location>
</feature>
<proteinExistence type="predicted"/>
<dbReference type="Proteomes" id="UP000714915">
    <property type="component" value="Unassembled WGS sequence"/>
</dbReference>
<organism evidence="2 3">
    <name type="scientific">Candidatus Dojkabacteria bacterium</name>
    <dbReference type="NCBI Taxonomy" id="2099670"/>
    <lineage>
        <taxon>Bacteria</taxon>
        <taxon>Candidatus Dojkabacteria</taxon>
    </lineage>
</organism>
<dbReference type="AlphaFoldDB" id="A0A955LBF8"/>
<sequence length="131" mass="14609">MQNNDIQLGRKLAFRDYKKISSVGKRSNSEYLVNSNSYEKFKNSLVSKLFWGRSNFYKNISHALMIFSTVFITLTGVLVRVSALTGSEKSSLQVGNQLVGTNDLLQQGGSINTVLVSSTDDVLSVQWTNYT</sequence>
<comment type="caution">
    <text evidence="2">The sequence shown here is derived from an EMBL/GenBank/DDBJ whole genome shotgun (WGS) entry which is preliminary data.</text>
</comment>
<reference evidence="2" key="2">
    <citation type="journal article" date="2021" name="Microbiome">
        <title>Successional dynamics and alternative stable states in a saline activated sludge microbial community over 9 years.</title>
        <authorList>
            <person name="Wang Y."/>
            <person name="Ye J."/>
            <person name="Ju F."/>
            <person name="Liu L."/>
            <person name="Boyd J.A."/>
            <person name="Deng Y."/>
            <person name="Parks D.H."/>
            <person name="Jiang X."/>
            <person name="Yin X."/>
            <person name="Woodcroft B.J."/>
            <person name="Tyson G.W."/>
            <person name="Hugenholtz P."/>
            <person name="Polz M.F."/>
            <person name="Zhang T."/>
        </authorList>
    </citation>
    <scope>NUCLEOTIDE SEQUENCE</scope>
    <source>
        <strain evidence="2">HKST-UBA09</strain>
    </source>
</reference>
<evidence type="ECO:0000313" key="2">
    <source>
        <dbReference type="EMBL" id="MCA9387074.1"/>
    </source>
</evidence>
<feature type="non-terminal residue" evidence="2">
    <location>
        <position position="131"/>
    </location>
</feature>
<keyword evidence="1" id="KW-0472">Membrane</keyword>
<accession>A0A955LBF8</accession>
<name>A0A955LBF8_9BACT</name>